<protein>
    <submittedName>
        <fullName evidence="2">HesA/MoeB/ThiF family protein</fullName>
    </submittedName>
</protein>
<comment type="caution">
    <text evidence="2">The sequence shown here is derived from an EMBL/GenBank/DDBJ whole genome shotgun (WGS) entry which is preliminary data.</text>
</comment>
<dbReference type="SUPFAM" id="SSF69572">
    <property type="entry name" value="Activating enzymes of the ubiquitin-like proteins"/>
    <property type="match status" value="1"/>
</dbReference>
<accession>A0A8J6MWC6</accession>
<evidence type="ECO:0000313" key="2">
    <source>
        <dbReference type="EMBL" id="MBC8175879.1"/>
    </source>
</evidence>
<organism evidence="2 3">
    <name type="scientific">Candidatus Desulfacyla euxinica</name>
    <dbReference type="NCBI Taxonomy" id="2841693"/>
    <lineage>
        <taxon>Bacteria</taxon>
        <taxon>Deltaproteobacteria</taxon>
        <taxon>Candidatus Desulfacyla</taxon>
    </lineage>
</organism>
<evidence type="ECO:0000259" key="1">
    <source>
        <dbReference type="Pfam" id="PF00899"/>
    </source>
</evidence>
<dbReference type="GO" id="GO:0061503">
    <property type="term" value="F:tRNA threonylcarbamoyladenosine dehydratase"/>
    <property type="evidence" value="ECO:0007669"/>
    <property type="project" value="TreeGrafter"/>
</dbReference>
<dbReference type="PANTHER" id="PTHR43267:SF1">
    <property type="entry name" value="TRNA THREONYLCARBAMOYLADENOSINE DEHYDRATASE"/>
    <property type="match status" value="1"/>
</dbReference>
<dbReference type="Pfam" id="PF00899">
    <property type="entry name" value="ThiF"/>
    <property type="match status" value="1"/>
</dbReference>
<dbReference type="InterPro" id="IPR035985">
    <property type="entry name" value="Ubiquitin-activating_enz"/>
</dbReference>
<gene>
    <name evidence="2" type="ORF">H8E19_00630</name>
</gene>
<sequence>MQHLLESRSKKITDPAGREVEILEDRQALKIAVESDCSPHDVYVEALGLGIYPYRYLRNRETISPEEQLKLSKSRVAVVGAGGLGGQVILLLARVGVGQIVVVDYDRFDETNLNRQALSSQRALGKSKAEEAVIVVGSINPGVVVTPHQVKIDPSNAREVLEGSDVVVDALDNIPARFTIEEASKSMGIPLVHGALAGLEGQLMTVFPDDPGIKRLYGSSVAGGEKSKSPEAILGVPTLMPSFIATLQAMEVLKIILKRGRLFRNVMVHLDLESGKMNEFTFGDPD</sequence>
<dbReference type="InterPro" id="IPR000594">
    <property type="entry name" value="ThiF_NAD_FAD-bd"/>
</dbReference>
<dbReference type="Proteomes" id="UP000650524">
    <property type="component" value="Unassembled WGS sequence"/>
</dbReference>
<dbReference type="Gene3D" id="3.40.50.720">
    <property type="entry name" value="NAD(P)-binding Rossmann-like Domain"/>
    <property type="match status" value="1"/>
</dbReference>
<proteinExistence type="predicted"/>
<dbReference type="EMBL" id="JACNJD010000039">
    <property type="protein sequence ID" value="MBC8175879.1"/>
    <property type="molecule type" value="Genomic_DNA"/>
</dbReference>
<dbReference type="InterPro" id="IPR045886">
    <property type="entry name" value="ThiF/MoeB/HesA"/>
</dbReference>
<name>A0A8J6MWC6_9DELT</name>
<dbReference type="GO" id="GO:0061504">
    <property type="term" value="P:cyclic threonylcarbamoyladenosine biosynthetic process"/>
    <property type="evidence" value="ECO:0007669"/>
    <property type="project" value="TreeGrafter"/>
</dbReference>
<dbReference type="AlphaFoldDB" id="A0A8J6MWC6"/>
<dbReference type="CDD" id="cd00757">
    <property type="entry name" value="ThiF_MoeB_HesA_family"/>
    <property type="match status" value="1"/>
</dbReference>
<dbReference type="GO" id="GO:0008641">
    <property type="term" value="F:ubiquitin-like modifier activating enzyme activity"/>
    <property type="evidence" value="ECO:0007669"/>
    <property type="project" value="InterPro"/>
</dbReference>
<dbReference type="PANTHER" id="PTHR43267">
    <property type="entry name" value="TRNA THREONYLCARBAMOYLADENOSINE DEHYDRATASE"/>
    <property type="match status" value="1"/>
</dbReference>
<feature type="domain" description="THIF-type NAD/FAD binding fold" evidence="1">
    <location>
        <begin position="57"/>
        <end position="281"/>
    </location>
</feature>
<evidence type="ECO:0000313" key="3">
    <source>
        <dbReference type="Proteomes" id="UP000650524"/>
    </source>
</evidence>
<reference evidence="2 3" key="1">
    <citation type="submission" date="2020-08" db="EMBL/GenBank/DDBJ databases">
        <title>Bridging the membrane lipid divide: bacteria of the FCB group superphylum have the potential to synthesize archaeal ether lipids.</title>
        <authorList>
            <person name="Villanueva L."/>
            <person name="Von Meijenfeldt F.A.B."/>
            <person name="Westbye A.B."/>
            <person name="Yadav S."/>
            <person name="Hopmans E.C."/>
            <person name="Dutilh B.E."/>
            <person name="Sinninghe Damste J.S."/>
        </authorList>
    </citation>
    <scope>NUCLEOTIDE SEQUENCE [LARGE SCALE GENOMIC DNA]</scope>
    <source>
        <strain evidence="2">NIOZ-UU27</strain>
    </source>
</reference>